<keyword evidence="1" id="KW-0472">Membrane</keyword>
<dbReference type="CDD" id="cd00104">
    <property type="entry name" value="KAZAL_FS"/>
    <property type="match status" value="1"/>
</dbReference>
<dbReference type="PROSITE" id="PS00282">
    <property type="entry name" value="KAZAL_1"/>
    <property type="match status" value="1"/>
</dbReference>
<name>A0A182PZK3_9DIPT</name>
<keyword evidence="1" id="KW-0812">Transmembrane</keyword>
<evidence type="ECO:0000313" key="4">
    <source>
        <dbReference type="Proteomes" id="UP000075886"/>
    </source>
</evidence>
<evidence type="ECO:0000256" key="1">
    <source>
        <dbReference type="SAM" id="Phobius"/>
    </source>
</evidence>
<feature type="transmembrane region" description="Helical" evidence="1">
    <location>
        <begin position="51"/>
        <end position="70"/>
    </location>
</feature>
<reference evidence="3" key="2">
    <citation type="submission" date="2020-05" db="UniProtKB">
        <authorList>
            <consortium name="EnsemblMetazoa"/>
        </authorList>
    </citation>
    <scope>IDENTIFICATION</scope>
    <source>
        <strain evidence="3">FAR1</strain>
    </source>
</reference>
<dbReference type="Proteomes" id="UP000075886">
    <property type="component" value="Unassembled WGS sequence"/>
</dbReference>
<keyword evidence="4" id="KW-1185">Reference proteome</keyword>
<dbReference type="Gene3D" id="3.30.60.30">
    <property type="match status" value="1"/>
</dbReference>
<evidence type="ECO:0000259" key="2">
    <source>
        <dbReference type="PROSITE" id="PS51465"/>
    </source>
</evidence>
<dbReference type="SUPFAM" id="SSF100895">
    <property type="entry name" value="Kazal-type serine protease inhibitors"/>
    <property type="match status" value="1"/>
</dbReference>
<keyword evidence="1" id="KW-1133">Transmembrane helix</keyword>
<accession>A0A182PZK3</accession>
<reference evidence="4" key="1">
    <citation type="submission" date="2014-01" db="EMBL/GenBank/DDBJ databases">
        <title>The Genome Sequence of Anopheles farauti FAR1 (V2).</title>
        <authorList>
            <consortium name="The Broad Institute Genomics Platform"/>
            <person name="Neafsey D.E."/>
            <person name="Besansky N."/>
            <person name="Howell P."/>
            <person name="Walton C."/>
            <person name="Young S.K."/>
            <person name="Zeng Q."/>
            <person name="Gargeya S."/>
            <person name="Fitzgerald M."/>
            <person name="Haas B."/>
            <person name="Abouelleil A."/>
            <person name="Allen A.W."/>
            <person name="Alvarado L."/>
            <person name="Arachchi H.M."/>
            <person name="Berlin A.M."/>
            <person name="Chapman S.B."/>
            <person name="Gainer-Dewar J."/>
            <person name="Goldberg J."/>
            <person name="Griggs A."/>
            <person name="Gujja S."/>
            <person name="Hansen M."/>
            <person name="Howarth C."/>
            <person name="Imamovic A."/>
            <person name="Ireland A."/>
            <person name="Larimer J."/>
            <person name="McCowan C."/>
            <person name="Murphy C."/>
            <person name="Pearson M."/>
            <person name="Poon T.W."/>
            <person name="Priest M."/>
            <person name="Roberts A."/>
            <person name="Saif S."/>
            <person name="Shea T."/>
            <person name="Sisk P."/>
            <person name="Sykes S."/>
            <person name="Wortman J."/>
            <person name="Nusbaum C."/>
            <person name="Birren B."/>
        </authorList>
    </citation>
    <scope>NUCLEOTIDE SEQUENCE [LARGE SCALE GENOMIC DNA]</scope>
    <source>
        <strain evidence="4">FAR1</strain>
    </source>
</reference>
<proteinExistence type="predicted"/>
<feature type="domain" description="Kazal-like" evidence="2">
    <location>
        <begin position="66"/>
        <end position="112"/>
    </location>
</feature>
<evidence type="ECO:0000313" key="3">
    <source>
        <dbReference type="EnsemblMetazoa" id="AFAF000120-PA"/>
    </source>
</evidence>
<dbReference type="AlphaFoldDB" id="A0A182PZK3"/>
<dbReference type="PROSITE" id="PS51465">
    <property type="entry name" value="KAZAL_2"/>
    <property type="match status" value="1"/>
</dbReference>
<dbReference type="Pfam" id="PF00050">
    <property type="entry name" value="Kazal_1"/>
    <property type="match status" value="1"/>
</dbReference>
<organism evidence="3 4">
    <name type="scientific">Anopheles farauti</name>
    <dbReference type="NCBI Taxonomy" id="69004"/>
    <lineage>
        <taxon>Eukaryota</taxon>
        <taxon>Metazoa</taxon>
        <taxon>Ecdysozoa</taxon>
        <taxon>Arthropoda</taxon>
        <taxon>Hexapoda</taxon>
        <taxon>Insecta</taxon>
        <taxon>Pterygota</taxon>
        <taxon>Neoptera</taxon>
        <taxon>Endopterygota</taxon>
        <taxon>Diptera</taxon>
        <taxon>Nematocera</taxon>
        <taxon>Culicoidea</taxon>
        <taxon>Culicidae</taxon>
        <taxon>Anophelinae</taxon>
        <taxon>Anopheles</taxon>
    </lineage>
</organism>
<dbReference type="InterPro" id="IPR002350">
    <property type="entry name" value="Kazal_dom"/>
</dbReference>
<sequence>MPVADDGPVKYSNNEAVLGILRPTRRSDQFRCCSSNPGKSSKPAKTITMKLLFLLSFLLCALMAAAAGKYSCPACPANYLPVCGTDGKTYANECALECTVAPAVRVARQGEC</sequence>
<dbReference type="InterPro" id="IPR036058">
    <property type="entry name" value="Kazal_dom_sf"/>
</dbReference>
<dbReference type="SMART" id="SM00280">
    <property type="entry name" value="KAZAL"/>
    <property type="match status" value="1"/>
</dbReference>
<dbReference type="EMBL" id="AXCN02000736">
    <property type="status" value="NOT_ANNOTATED_CDS"/>
    <property type="molecule type" value="Genomic_DNA"/>
</dbReference>
<dbReference type="EnsemblMetazoa" id="AFAF000120-RA">
    <property type="protein sequence ID" value="AFAF000120-PA"/>
    <property type="gene ID" value="AFAF000120"/>
</dbReference>
<dbReference type="VEuPathDB" id="VectorBase:AFAF000120"/>
<protein>
    <recommendedName>
        <fullName evidence="2">Kazal-like domain-containing protein</fullName>
    </recommendedName>
</protein>